<comment type="caution">
    <text evidence="1">The sequence shown here is derived from an EMBL/GenBank/DDBJ whole genome shotgun (WGS) entry which is preliminary data.</text>
</comment>
<name>A0A545U8L6_9GAMM</name>
<gene>
    <name evidence="1" type="ORF">FLL46_17965</name>
</gene>
<dbReference type="Proteomes" id="UP000315439">
    <property type="component" value="Unassembled WGS sequence"/>
</dbReference>
<proteinExistence type="predicted"/>
<dbReference type="OrthoDB" id="5508028at2"/>
<reference evidence="1 2" key="1">
    <citation type="submission" date="2019-07" db="EMBL/GenBank/DDBJ databases">
        <title>Draft genome for Aliikangiella sp. M105.</title>
        <authorList>
            <person name="Wang G."/>
        </authorList>
    </citation>
    <scope>NUCLEOTIDE SEQUENCE [LARGE SCALE GENOMIC DNA]</scope>
    <source>
        <strain evidence="1 2">M105</strain>
    </source>
</reference>
<dbReference type="AlphaFoldDB" id="A0A545U8L6"/>
<accession>A0A545U8L6</accession>
<dbReference type="EMBL" id="VIKS01000011">
    <property type="protein sequence ID" value="TQV85812.1"/>
    <property type="molecule type" value="Genomic_DNA"/>
</dbReference>
<evidence type="ECO:0000313" key="2">
    <source>
        <dbReference type="Proteomes" id="UP000315439"/>
    </source>
</evidence>
<evidence type="ECO:0000313" key="1">
    <source>
        <dbReference type="EMBL" id="TQV85812.1"/>
    </source>
</evidence>
<organism evidence="1 2">
    <name type="scientific">Aliikangiella coralliicola</name>
    <dbReference type="NCBI Taxonomy" id="2592383"/>
    <lineage>
        <taxon>Bacteria</taxon>
        <taxon>Pseudomonadati</taxon>
        <taxon>Pseudomonadota</taxon>
        <taxon>Gammaproteobacteria</taxon>
        <taxon>Oceanospirillales</taxon>
        <taxon>Pleioneaceae</taxon>
        <taxon>Aliikangiella</taxon>
    </lineage>
</organism>
<evidence type="ECO:0008006" key="3">
    <source>
        <dbReference type="Google" id="ProtNLM"/>
    </source>
</evidence>
<protein>
    <recommendedName>
        <fullName evidence="3">WGR domain-containing protein</fullName>
    </recommendedName>
</protein>
<sequence length="158" mass="17740">MLKLYRITDDKKEYWETWSNGDGSHTVHWGELGTEGNSKSVKGSFLRKPEKIIQSEVNDMVAAGFKPAEKEVVLFIEYKVDGLGTLEDLEKRHNLQKRMDQTLGWAGLGHCDGGSTGSDTMEVCCIVIDFEIAKSVIEKDLRETAFENFTRIYDGGTA</sequence>
<dbReference type="RefSeq" id="WP_142932731.1">
    <property type="nucleotide sequence ID" value="NZ_ML660167.1"/>
</dbReference>
<keyword evidence="2" id="KW-1185">Reference proteome</keyword>